<dbReference type="InterPro" id="IPR032675">
    <property type="entry name" value="LRR_dom_sf"/>
</dbReference>
<dbReference type="InterPro" id="IPR053038">
    <property type="entry name" value="RLP_Defense"/>
</dbReference>
<name>A0A392PJ45_9FABA</name>
<dbReference type="PANTHER" id="PTHR48064:SF6">
    <property type="entry name" value="RECEPTOR-LIKE PROTEIN KINASE 2"/>
    <property type="match status" value="1"/>
</dbReference>
<dbReference type="Pfam" id="PF13855">
    <property type="entry name" value="LRR_8"/>
    <property type="match status" value="1"/>
</dbReference>
<dbReference type="GO" id="GO:0016301">
    <property type="term" value="F:kinase activity"/>
    <property type="evidence" value="ECO:0007669"/>
    <property type="project" value="UniProtKB-KW"/>
</dbReference>
<proteinExistence type="predicted"/>
<keyword evidence="7" id="KW-0808">Transferase</keyword>
<evidence type="ECO:0000256" key="5">
    <source>
        <dbReference type="ARBA" id="ARBA00023136"/>
    </source>
</evidence>
<comment type="subcellular location">
    <subcellularLocation>
        <location evidence="1">Membrane</location>
    </subcellularLocation>
</comment>
<keyword evidence="4" id="KW-0677">Repeat</keyword>
<evidence type="ECO:0000256" key="1">
    <source>
        <dbReference type="ARBA" id="ARBA00004370"/>
    </source>
</evidence>
<dbReference type="InterPro" id="IPR001611">
    <property type="entry name" value="Leu-rich_rpt"/>
</dbReference>
<evidence type="ECO:0000256" key="4">
    <source>
        <dbReference type="ARBA" id="ARBA00022737"/>
    </source>
</evidence>
<evidence type="ECO:0000313" key="8">
    <source>
        <dbReference type="Proteomes" id="UP000265520"/>
    </source>
</evidence>
<dbReference type="Gene3D" id="3.80.10.10">
    <property type="entry name" value="Ribonuclease Inhibitor"/>
    <property type="match status" value="1"/>
</dbReference>
<keyword evidence="7" id="KW-0675">Receptor</keyword>
<feature type="non-terminal residue" evidence="7">
    <location>
        <position position="94"/>
    </location>
</feature>
<protein>
    <submittedName>
        <fullName evidence="7">LRR receptor-like kinase</fullName>
    </submittedName>
</protein>
<organism evidence="7 8">
    <name type="scientific">Trifolium medium</name>
    <dbReference type="NCBI Taxonomy" id="97028"/>
    <lineage>
        <taxon>Eukaryota</taxon>
        <taxon>Viridiplantae</taxon>
        <taxon>Streptophyta</taxon>
        <taxon>Embryophyta</taxon>
        <taxon>Tracheophyta</taxon>
        <taxon>Spermatophyta</taxon>
        <taxon>Magnoliopsida</taxon>
        <taxon>eudicotyledons</taxon>
        <taxon>Gunneridae</taxon>
        <taxon>Pentapetalae</taxon>
        <taxon>rosids</taxon>
        <taxon>fabids</taxon>
        <taxon>Fabales</taxon>
        <taxon>Fabaceae</taxon>
        <taxon>Papilionoideae</taxon>
        <taxon>50 kb inversion clade</taxon>
        <taxon>NPAAA clade</taxon>
        <taxon>Hologalegina</taxon>
        <taxon>IRL clade</taxon>
        <taxon>Trifolieae</taxon>
        <taxon>Trifolium</taxon>
    </lineage>
</organism>
<reference evidence="7 8" key="1">
    <citation type="journal article" date="2018" name="Front. Plant Sci.">
        <title>Red Clover (Trifolium pratense) and Zigzag Clover (T. medium) - A Picture of Genomic Similarities and Differences.</title>
        <authorList>
            <person name="Dluhosova J."/>
            <person name="Istvanek J."/>
            <person name="Nedelnik J."/>
            <person name="Repkova J."/>
        </authorList>
    </citation>
    <scope>NUCLEOTIDE SEQUENCE [LARGE SCALE GENOMIC DNA]</scope>
    <source>
        <strain evidence="8">cv. 10/8</strain>
        <tissue evidence="7">Leaf</tissue>
    </source>
</reference>
<dbReference type="FunFam" id="3.80.10.10:FF:000041">
    <property type="entry name" value="LRR receptor-like serine/threonine-protein kinase ERECTA"/>
    <property type="match status" value="1"/>
</dbReference>
<dbReference type="EMBL" id="LXQA010082776">
    <property type="protein sequence ID" value="MCI12101.1"/>
    <property type="molecule type" value="Genomic_DNA"/>
</dbReference>
<dbReference type="Proteomes" id="UP000265520">
    <property type="component" value="Unassembled WGS sequence"/>
</dbReference>
<accession>A0A392PJ45</accession>
<keyword evidence="7" id="KW-0418">Kinase</keyword>
<dbReference type="SUPFAM" id="SSF52058">
    <property type="entry name" value="L domain-like"/>
    <property type="match status" value="1"/>
</dbReference>
<dbReference type="AlphaFoldDB" id="A0A392PJ45"/>
<sequence length="94" mass="10117">SSLSGKNLTGNIPSDITKLVGLVELWLDGNMLTGPIPDFTGCTDLKIIHLENNQFTGVLPDSLANLPSLRELYVQNNMLSGTVPPNLLSKDLVL</sequence>
<keyword evidence="3" id="KW-0732">Signal</keyword>
<comment type="caution">
    <text evidence="7">The sequence shown here is derived from an EMBL/GenBank/DDBJ whole genome shotgun (WGS) entry which is preliminary data.</text>
</comment>
<evidence type="ECO:0000313" key="7">
    <source>
        <dbReference type="EMBL" id="MCI12101.1"/>
    </source>
</evidence>
<keyword evidence="2" id="KW-0433">Leucine-rich repeat</keyword>
<evidence type="ECO:0000256" key="6">
    <source>
        <dbReference type="ARBA" id="ARBA00023180"/>
    </source>
</evidence>
<dbReference type="GO" id="GO:0016020">
    <property type="term" value="C:membrane"/>
    <property type="evidence" value="ECO:0007669"/>
    <property type="project" value="UniProtKB-SubCell"/>
</dbReference>
<feature type="non-terminal residue" evidence="7">
    <location>
        <position position="1"/>
    </location>
</feature>
<evidence type="ECO:0000256" key="2">
    <source>
        <dbReference type="ARBA" id="ARBA00022614"/>
    </source>
</evidence>
<keyword evidence="5" id="KW-0472">Membrane</keyword>
<keyword evidence="6" id="KW-0325">Glycoprotein</keyword>
<keyword evidence="8" id="KW-1185">Reference proteome</keyword>
<evidence type="ECO:0000256" key="3">
    <source>
        <dbReference type="ARBA" id="ARBA00022729"/>
    </source>
</evidence>
<dbReference type="PANTHER" id="PTHR48064">
    <property type="entry name" value="OS01G0750400 PROTEIN"/>
    <property type="match status" value="1"/>
</dbReference>